<reference evidence="1 2" key="1">
    <citation type="journal article" date="2019" name="Nat. Ecol. Evol.">
        <title>Megaphylogeny resolves global patterns of mushroom evolution.</title>
        <authorList>
            <person name="Varga T."/>
            <person name="Krizsan K."/>
            <person name="Foldi C."/>
            <person name="Dima B."/>
            <person name="Sanchez-Garcia M."/>
            <person name="Sanchez-Ramirez S."/>
            <person name="Szollosi G.J."/>
            <person name="Szarkandi J.G."/>
            <person name="Papp V."/>
            <person name="Albert L."/>
            <person name="Andreopoulos W."/>
            <person name="Angelini C."/>
            <person name="Antonin V."/>
            <person name="Barry K.W."/>
            <person name="Bougher N.L."/>
            <person name="Buchanan P."/>
            <person name="Buyck B."/>
            <person name="Bense V."/>
            <person name="Catcheside P."/>
            <person name="Chovatia M."/>
            <person name="Cooper J."/>
            <person name="Damon W."/>
            <person name="Desjardin D."/>
            <person name="Finy P."/>
            <person name="Geml J."/>
            <person name="Haridas S."/>
            <person name="Hughes K."/>
            <person name="Justo A."/>
            <person name="Karasinski D."/>
            <person name="Kautmanova I."/>
            <person name="Kiss B."/>
            <person name="Kocsube S."/>
            <person name="Kotiranta H."/>
            <person name="LaButti K.M."/>
            <person name="Lechner B.E."/>
            <person name="Liimatainen K."/>
            <person name="Lipzen A."/>
            <person name="Lukacs Z."/>
            <person name="Mihaltcheva S."/>
            <person name="Morgado L.N."/>
            <person name="Niskanen T."/>
            <person name="Noordeloos M.E."/>
            <person name="Ohm R.A."/>
            <person name="Ortiz-Santana B."/>
            <person name="Ovrebo C."/>
            <person name="Racz N."/>
            <person name="Riley R."/>
            <person name="Savchenko A."/>
            <person name="Shiryaev A."/>
            <person name="Soop K."/>
            <person name="Spirin V."/>
            <person name="Szebenyi C."/>
            <person name="Tomsovsky M."/>
            <person name="Tulloss R.E."/>
            <person name="Uehling J."/>
            <person name="Grigoriev I.V."/>
            <person name="Vagvolgyi C."/>
            <person name="Papp T."/>
            <person name="Martin F.M."/>
            <person name="Miettinen O."/>
            <person name="Hibbett D.S."/>
            <person name="Nagy L.G."/>
        </authorList>
    </citation>
    <scope>NUCLEOTIDE SEQUENCE [LARGE SCALE GENOMIC DNA]</scope>
    <source>
        <strain evidence="1 2">NL-1719</strain>
    </source>
</reference>
<dbReference type="Proteomes" id="UP000308600">
    <property type="component" value="Unassembled WGS sequence"/>
</dbReference>
<protein>
    <submittedName>
        <fullName evidence="1">Uncharacterized protein</fullName>
    </submittedName>
</protein>
<keyword evidence="2" id="KW-1185">Reference proteome</keyword>
<dbReference type="EMBL" id="ML208265">
    <property type="protein sequence ID" value="TFK74898.1"/>
    <property type="molecule type" value="Genomic_DNA"/>
</dbReference>
<evidence type="ECO:0000313" key="2">
    <source>
        <dbReference type="Proteomes" id="UP000308600"/>
    </source>
</evidence>
<name>A0ACD3BA25_9AGAR</name>
<gene>
    <name evidence="1" type="ORF">BDN72DRAFT_758817</name>
</gene>
<sequence>MSYAQRDDPSTLVVRNNKRRGVALSCAECRRLKLKCSRDFPCSNCVKKGCAAICPEGSLTTGKGNRFVLANTEVLHDKISQLASRIRQLEDALGKSHSLNSPHPHPLLSDDLLRIKHPLERERADGTAQKEEKTDAPESIDALGSLSISDGGRGSFYGQTANSWYLLQIEEGSDEEDDQSYPFEQVLSSDMSWLNHAFPLTVSVGKTPEAMTLRGSIVSFLPKDFEARQLCNTYFRHAAWMYAPISELEFYTTIYNPVYDGDIESVGAHSLAVLCMVLAIGVLLDLQRPFQSPEAHQYYRLGRIALALESVLDEQTVIGIQALLLMCHFMFISDMGGPRWVTMGIVVKLAQSVNRDSGKWKLNAEETQKRRDLFFEVLTYDSWQSLTFGRPPSLSTAHIDTKLPHESYKNAAGEEEMTFAAWKHRFSYQCLSQVHDQAFGAKTPSYRTIQELDRKVRADYVPPSLQVPGFGGAKSGIELDQPSVELTMQRYTAFAIKEMTLFYMHRGFFAQALEDSPSDPMGSKYAQSVLAAYGSACTFIGLVESLFKQHPTLTERMWFLFTHVFSCAIVLGSIATKPQMALAPSALSHLESAYNLFFQVSDQGRKAKILPILRRLKDRARSALSHQGVIPGDKTSFSDAKNEKDELSVLGGMTRLVSRRSPSSPSSPYTASSPGSQPASPTPTTMSVMPFGTIPTTQTWPVYSQPPQFNTLPTYGYVEQAQGPFAYSSNLPPNMPQSTDGNMQDVYNFTQESLYNYPIAHSPEGATPPQDPIESWQNFMAQFQITGSS</sequence>
<organism evidence="1 2">
    <name type="scientific">Pluteus cervinus</name>
    <dbReference type="NCBI Taxonomy" id="181527"/>
    <lineage>
        <taxon>Eukaryota</taxon>
        <taxon>Fungi</taxon>
        <taxon>Dikarya</taxon>
        <taxon>Basidiomycota</taxon>
        <taxon>Agaricomycotina</taxon>
        <taxon>Agaricomycetes</taxon>
        <taxon>Agaricomycetidae</taxon>
        <taxon>Agaricales</taxon>
        <taxon>Pluteineae</taxon>
        <taxon>Pluteaceae</taxon>
        <taxon>Pluteus</taxon>
    </lineage>
</organism>
<evidence type="ECO:0000313" key="1">
    <source>
        <dbReference type="EMBL" id="TFK74898.1"/>
    </source>
</evidence>
<proteinExistence type="predicted"/>
<accession>A0ACD3BA25</accession>